<organism evidence="2 3">
    <name type="scientific">Homo sapiens</name>
    <name type="common">Human</name>
    <dbReference type="NCBI Taxonomy" id="9606"/>
    <lineage>
        <taxon>Eukaryota</taxon>
        <taxon>Metazoa</taxon>
        <taxon>Chordata</taxon>
        <taxon>Craniata</taxon>
        <taxon>Vertebrata</taxon>
        <taxon>Euteleostomi</taxon>
        <taxon>Mammalia</taxon>
        <taxon>Eutheria</taxon>
        <taxon>Euarchontoglires</taxon>
        <taxon>Primates</taxon>
        <taxon>Haplorrhini</taxon>
        <taxon>Catarrhini</taxon>
        <taxon>Hominidae</taxon>
        <taxon>Homo</taxon>
    </lineage>
</organism>
<dbReference type="AlphaFoldDB" id="A0A0B4J232"/>
<dbReference type="Ensembl" id="ENST00000467171.2">
    <property type="protein sequence ID" value="ENSP00000436415.2"/>
    <property type="gene ID" value="ENSG00000111701.7"/>
</dbReference>
<sequence>MTSEKGEESNPGSLTSSMTPENFVKRPVCSTKSSGA</sequence>
<reference evidence="2 3" key="3">
    <citation type="journal article" date="2006" name="Nature">
        <title>The finished DNA sequence of human chromosome 12.</title>
        <authorList>
            <consortium name="Baylor College of Medicine Human Genome Sequencing Center Sequence Production Team"/>
            <person name="Scherer S.E."/>
            <person name="Muzny D.M."/>
            <person name="Buhay C.J."/>
            <person name="Chen R."/>
            <person name="Cree A."/>
            <person name="Ding Y."/>
            <person name="Dugan-Rocha S."/>
            <person name="Gill R."/>
            <person name="Gunaratne P."/>
            <person name="Harris R.A."/>
            <person name="Hawes A.C."/>
            <person name="Hernandez J."/>
            <person name="Hodgson A.V."/>
            <person name="Hume J."/>
            <person name="Jackson A."/>
            <person name="Khan Z.M."/>
            <person name="Kovar-Smith C."/>
            <person name="Lewis L.R."/>
            <person name="Lozado R.J."/>
            <person name="Metzker M.L."/>
            <person name="Milosavljevic A."/>
            <person name="Miner G.R."/>
            <person name="Montgomery K.T."/>
            <person name="Morgan M.B."/>
            <person name="Nazareth L.V."/>
            <person name="Scott G."/>
            <person name="Sodergren E."/>
            <person name="Song X.Z."/>
            <person name="Steffen D."/>
            <person name="Lovering R.C."/>
            <person name="Wheeler D.A."/>
            <person name="Worley K.C."/>
            <person name="Yuan Y."/>
            <person name="Zhang Z."/>
            <person name="Adams C.Q."/>
            <person name="Ansari-Lari M.A."/>
            <person name="Ayele M."/>
            <person name="Brown M.J."/>
            <person name="Chen G."/>
            <person name="Chen Z."/>
            <person name="Clerc-Blankenburg K.P."/>
            <person name="Davis C."/>
            <person name="Delgado O."/>
            <person name="Dinh H.H."/>
            <person name="Draper H."/>
            <person name="Gonzalez-Garay M.L."/>
            <person name="Havlak P."/>
            <person name="Jackson L.R."/>
            <person name="Jacob L.S."/>
            <person name="Kelly S.H."/>
            <person name="Li L."/>
            <person name="Li Z."/>
            <person name="Liu J."/>
            <person name="Liu W."/>
            <person name="Lu J."/>
            <person name="Maheshwari M."/>
            <person name="Nguyen B.V."/>
            <person name="Okwuonu G.O."/>
            <person name="Pasternak S."/>
            <person name="Perez L.M."/>
            <person name="Plopper F.J."/>
            <person name="Santibanez J."/>
            <person name="Shen H."/>
            <person name="Tabor P.E."/>
            <person name="Verduzco D."/>
            <person name="Waldron L."/>
            <person name="Wang Q."/>
            <person name="Williams G.A."/>
            <person name="Zhang J."/>
            <person name="Zhou J."/>
            <person name="Allen C.C."/>
            <person name="Amin A.G."/>
            <person name="Anyalebechi V."/>
            <person name="Bailey M."/>
            <person name="Barbaria J.A."/>
            <person name="Bimage K.E."/>
            <person name="Bryant N.P."/>
            <person name="Burch P.E."/>
            <person name="Burkett C.E."/>
            <person name="Burrell K.L."/>
            <person name="Calderon E."/>
            <person name="Cardenas V."/>
            <person name="Carter K."/>
            <person name="Casias K."/>
            <person name="Cavazos I."/>
            <person name="Cavazos S.R."/>
            <person name="Ceasar H."/>
            <person name="Chacko J."/>
            <person name="Chan S.N."/>
            <person name="Chavez D."/>
            <person name="Christopoulos C."/>
            <person name="Chu J."/>
            <person name="Cockrell R."/>
            <person name="Cox C.D."/>
            <person name="Dang M."/>
            <person name="Dathorne S.R."/>
            <person name="David R."/>
            <person name="Davis C.M."/>
            <person name="Davy-Carroll L."/>
            <person name="Deshazo D.R."/>
            <person name="Donlin J.E."/>
            <person name="D'Souza L."/>
            <person name="Eaves K.A."/>
            <person name="Egan A."/>
            <person name="Emery-Cohen A.J."/>
            <person name="Escotto M."/>
            <person name="Flagg N."/>
            <person name="Forbes L.D."/>
            <person name="Gabisi A.M."/>
            <person name="Garza M."/>
            <person name="Hamilton C."/>
            <person name="Henderson N."/>
            <person name="Hernandez O."/>
            <person name="Hines S."/>
            <person name="Hogues M.E."/>
            <person name="Huang M."/>
            <person name="Idlebird D.G."/>
            <person name="Johnson R."/>
            <person name="Jolivet A."/>
            <person name="Jones S."/>
            <person name="Kagan R."/>
            <person name="King L.M."/>
            <person name="Leal B."/>
            <person name="Lebow H."/>
            <person name="Lee S."/>
            <person name="LeVan J.M."/>
            <person name="Lewis L.C."/>
            <person name="London P."/>
            <person name="Lorensuhewa L.M."/>
            <person name="Loulseged H."/>
            <person name="Lovett D.A."/>
            <person name="Lucier A."/>
            <person name="Lucier R.L."/>
            <person name="Ma J."/>
            <person name="Madu R.C."/>
            <person name="Mapua P."/>
            <person name="Martindale A.D."/>
            <person name="Martinez E."/>
            <person name="Massey E."/>
            <person name="Mawhiney S."/>
            <person name="Meador M.G."/>
            <person name="Mendez S."/>
            <person name="Mercado C."/>
            <person name="Mercado I.C."/>
            <person name="Merritt C.E."/>
            <person name="Miner Z.L."/>
            <person name="Minja E."/>
            <person name="Mitchell T."/>
            <person name="Mohabbat F."/>
            <person name="Mohabbat K."/>
            <person name="Montgomery B."/>
            <person name="Moore N."/>
            <person name="Morris S."/>
            <person name="Munidasa M."/>
            <person name="Ngo R.N."/>
            <person name="Nguyen N.B."/>
            <person name="Nickerson E."/>
            <person name="Nwaokelemeh O.O."/>
            <person name="Nwokenkwo S."/>
            <person name="Obregon M."/>
            <person name="Oguh M."/>
            <person name="Oragunye N."/>
            <person name="Oviedo R.J."/>
            <person name="Parish B.J."/>
            <person name="Parker D.N."/>
            <person name="Parrish J."/>
            <person name="Parks K.L."/>
            <person name="Paul H.A."/>
            <person name="Payton B.A."/>
            <person name="Perez A."/>
            <person name="Perrin W."/>
            <person name="Pickens A."/>
            <person name="Primus E.L."/>
            <person name="Pu L.L."/>
            <person name="Puazo M."/>
            <person name="Quiles M.M."/>
            <person name="Quiroz J.B."/>
            <person name="Rabata D."/>
            <person name="Reeves K."/>
            <person name="Ruiz S.J."/>
            <person name="Shao H."/>
            <person name="Sisson I."/>
            <person name="Sonaike T."/>
            <person name="Sorelle R.P."/>
            <person name="Sutton A.E."/>
            <person name="Svatek A.F."/>
            <person name="Svetz L.A."/>
            <person name="Tamerisa K.S."/>
            <person name="Taylor T.R."/>
            <person name="Teague B."/>
            <person name="Thomas N."/>
            <person name="Thorn R.D."/>
            <person name="Trejos Z.Y."/>
            <person name="Trevino B.K."/>
            <person name="Ukegbu O.N."/>
            <person name="Urban J.B."/>
            <person name="Vasquez L.I."/>
            <person name="Vera V.A."/>
            <person name="Villasana D.M."/>
            <person name="Wang L."/>
            <person name="Ward-Moore S."/>
            <person name="Warren J.T."/>
            <person name="Wei X."/>
            <person name="White F."/>
            <person name="Williamson A.L."/>
            <person name="Wleczyk R."/>
            <person name="Wooden H.S."/>
            <person name="Wooden S.H."/>
            <person name="Yen J."/>
            <person name="Yoon L."/>
            <person name="Yoon V."/>
            <person name="Zorrilla S.E."/>
            <person name="Nelson D."/>
            <person name="Kucherlapati R."/>
            <person name="Weinstock G."/>
            <person name="Gibbs R.A."/>
            <person name="null."/>
        </authorList>
    </citation>
    <scope>NUCLEOTIDE SEQUENCE [LARGE SCALE GENOMIC DNA]</scope>
</reference>
<reference evidence="2 3" key="1">
    <citation type="journal article" date="2001" name="Nature">
        <title>Initial sequencing and analysis of the human genome.</title>
        <authorList>
            <consortium name="International Human Genome Sequencing Consortium"/>
            <person name="Lander E.S."/>
            <person name="Linton L.M."/>
            <person name="Birren B."/>
            <person name="Nusbaum C."/>
            <person name="Zody M.C."/>
            <person name="Baldwin J."/>
            <person name="Devon K."/>
            <person name="Dewar K."/>
            <person name="Doyle M."/>
            <person name="FitzHugh W."/>
            <person name="Funke R."/>
            <person name="Gage D."/>
            <person name="Harris K."/>
            <person name="Heaford A."/>
            <person name="Howland J."/>
            <person name="Kann L."/>
            <person name="Lehoczky J."/>
            <person name="LeVine R."/>
            <person name="McEwan P."/>
            <person name="McKernan K."/>
            <person name="Meldrim J."/>
            <person name="Mesirov J.P."/>
            <person name="Miranda C."/>
            <person name="Morris W."/>
            <person name="Naylor J."/>
            <person name="Raymond C."/>
            <person name="Rosetti M."/>
            <person name="Santos R."/>
            <person name="Sheridan A."/>
            <person name="Sougnez C."/>
            <person name="Stange-Thomann N."/>
            <person name="Stojanovic N."/>
            <person name="Subramanian A."/>
            <person name="Wyman D."/>
            <person name="Rogers J."/>
            <person name="Sulston J."/>
            <person name="Ainscough R."/>
            <person name="Beck S."/>
            <person name="Bentley D."/>
            <person name="Burton J."/>
            <person name="Clee C."/>
            <person name="Carter N."/>
            <person name="Coulson A."/>
            <person name="Deadman R."/>
            <person name="Deloukas P."/>
            <person name="Dunham A."/>
            <person name="Dunham I."/>
            <person name="Durbin R."/>
            <person name="French L."/>
            <person name="Grafham D."/>
            <person name="Gregory S."/>
            <person name="Hubbard T."/>
            <person name="Humphray S."/>
            <person name="Hunt A."/>
            <person name="Jones M."/>
            <person name="Lloyd C."/>
            <person name="McMurray A."/>
            <person name="Matthews L."/>
            <person name="Mercer S."/>
            <person name="Milne S."/>
            <person name="Mullikin J.C."/>
            <person name="Mungall A."/>
            <person name="Plumb R."/>
            <person name="Ross M."/>
            <person name="Shownkeen R."/>
            <person name="Sims S."/>
            <person name="Waterston R.H."/>
            <person name="Wilson R.K."/>
            <person name="Hillier L.W."/>
            <person name="McPherson J.D."/>
            <person name="Marra M.A."/>
            <person name="Mardis E.R."/>
            <person name="Fulton L.A."/>
            <person name="Chinwalla A.T."/>
            <person name="Pepin K.H."/>
            <person name="Gish W.R."/>
            <person name="Chissoe S.L."/>
            <person name="Wendl M.C."/>
            <person name="Delehaunty K.D."/>
            <person name="Miner T.L."/>
            <person name="Delehaunty A."/>
            <person name="Kramer J.B."/>
            <person name="Cook L.L."/>
            <person name="Fulton R.S."/>
            <person name="Johnson D.L."/>
            <person name="Minx P.J."/>
            <person name="Clifton S.W."/>
            <person name="Hawkins T."/>
            <person name="Branscomb E."/>
            <person name="Predki P."/>
            <person name="Richardson P."/>
            <person name="Wenning S."/>
            <person name="Slezak T."/>
            <person name="Doggett N."/>
            <person name="Cheng J.F."/>
            <person name="Olsen A."/>
            <person name="Lucas S."/>
            <person name="Elkin C."/>
            <person name="Uberbacher E."/>
            <person name="Frazier M."/>
            <person name="Gibbs R.A."/>
            <person name="Muzny D.M."/>
            <person name="Scherer S.E."/>
            <person name="Bouck J.B."/>
            <person name="Sodergren E.J."/>
            <person name="Worley K.C."/>
            <person name="Rives C.M."/>
            <person name="Gorrell J.H."/>
            <person name="Metzker M.L."/>
            <person name="Naylor S.L."/>
            <person name="Kucherlapati R.S."/>
            <person name="Nelson D.L."/>
            <person name="Weinstock G.M."/>
            <person name="Sakaki Y."/>
            <person name="Fujiyama A."/>
            <person name="Hattori M."/>
            <person name="Yada T."/>
            <person name="Toyoda A."/>
            <person name="Itoh T."/>
            <person name="Kawagoe C."/>
            <person name="Watanabe H."/>
            <person name="Totoki Y."/>
            <person name="Taylor T."/>
            <person name="Weissenbach J."/>
            <person name="Heilig R."/>
            <person name="Saurin W."/>
            <person name="Artiguenave F."/>
            <person name="Brottier P."/>
            <person name="Bruls T."/>
            <person name="Pelletier E."/>
            <person name="Robert C."/>
            <person name="Wincker P."/>
            <person name="Smith D.R."/>
            <person name="Doucette-Stamm L."/>
            <person name="Rubenfield M."/>
            <person name="Weinstock K."/>
            <person name="Lee H.M."/>
            <person name="Dubois J."/>
            <person name="Rosenthal A."/>
            <person name="Platzer M."/>
            <person name="Nyakatura G."/>
            <person name="Taudien S."/>
            <person name="Rump A."/>
            <person name="Yang H."/>
            <person name="Yu J."/>
            <person name="Wang J."/>
            <person name="Huang G."/>
            <person name="Gu J."/>
            <person name="Hood L."/>
            <person name="Rowen L."/>
            <person name="Madan A."/>
            <person name="Qin S."/>
            <person name="Davis R.W."/>
            <person name="Federspiel N.A."/>
            <person name="Abola A.P."/>
            <person name="Proctor M.J."/>
            <person name="Myers R.M."/>
            <person name="Schmutz J."/>
            <person name="Dickson M."/>
            <person name="Grimwood J."/>
            <person name="Cox D.R."/>
            <person name="Olson M.V."/>
            <person name="Kaul R."/>
            <person name="Raymond C."/>
            <person name="Shimizu N."/>
            <person name="Kawasaki K."/>
            <person name="Minoshima S."/>
            <person name="Evans G.A."/>
            <person name="Athanasiou M."/>
            <person name="Schultz R."/>
            <person name="Roe B.A."/>
            <person name="Chen F."/>
            <person name="Pan H."/>
            <person name="Ramser J."/>
            <person name="Lehrach H."/>
            <person name="Reinhardt R."/>
            <person name="McCombie W.R."/>
            <person name="de la Bastide M."/>
            <person name="Dedhia N."/>
            <person name="Blocker H."/>
            <person name="Hornischer K."/>
            <person name="Nordsiek G."/>
            <person name="Agarwala R."/>
            <person name="Aravind L."/>
            <person name="Bailey J.A."/>
            <person name="Bateman A."/>
            <person name="Batzoglou S."/>
            <person name="Birney E."/>
            <person name="Bork P."/>
            <person name="Brown D.G."/>
            <person name="Burge C.B."/>
            <person name="Cerutti L."/>
            <person name="Chen H.C."/>
            <person name="Church D."/>
            <person name="Clamp M."/>
            <person name="Copley R.R."/>
            <person name="Doerks T."/>
            <person name="Eddy S.R."/>
            <person name="Eichler E.E."/>
            <person name="Furey T.S."/>
            <person name="Galagan J."/>
            <person name="Gilbert J.G."/>
            <person name="Harmon C."/>
            <person name="Hayashizaki Y."/>
            <person name="Haussler D."/>
            <person name="Hermjakob H."/>
            <person name="Hokamp K."/>
            <person name="Jang W."/>
            <person name="Johnson L.S."/>
            <person name="Jones T.A."/>
            <person name="Kasif S."/>
            <person name="Kaspryzk A."/>
            <person name="Kennedy S."/>
            <person name="Kent W.J."/>
            <person name="Kitts P."/>
            <person name="Koonin E.V."/>
            <person name="Korf I."/>
            <person name="Kulp D."/>
            <person name="Lancet D."/>
            <person name="Lowe T.M."/>
            <person name="McLysaght A."/>
            <person name="Mikkelsen T."/>
            <person name="Moran J.V."/>
            <person name="Mulder N."/>
            <person name="Pollara V.J."/>
            <person name="Ponting C.P."/>
            <person name="Schuler G."/>
            <person name="Schultz J."/>
            <person name="Slater G."/>
            <person name="Smit A.F."/>
            <person name="Stupka E."/>
            <person name="Szustakowski J."/>
            <person name="Thierry-Mieg D."/>
            <person name="Thierry-Mieg J."/>
            <person name="Wagner L."/>
            <person name="Wallis J."/>
            <person name="Wheeler R."/>
            <person name="Williams A."/>
            <person name="Wolf Y.I."/>
            <person name="Wolfe K.H."/>
            <person name="Yang S.P."/>
            <person name="Yeh R.F."/>
            <person name="Collins F."/>
            <person name="Guyer M.S."/>
            <person name="Peterson J."/>
            <person name="Felsenfeld A."/>
            <person name="Wetterstrand K.A."/>
            <person name="Patrinos A."/>
            <person name="Morgan M.J."/>
            <person name="de Jong P."/>
            <person name="Catanese J.J."/>
            <person name="Osoegawa K."/>
            <person name="Shizuya H."/>
            <person name="Choi S."/>
            <person name="Chen Y.J."/>
        </authorList>
    </citation>
    <scope>NUCLEOTIDE SEQUENCE [LARGE SCALE GENOMIC DNA]</scope>
</reference>
<reference evidence="2" key="4">
    <citation type="submission" date="2025-08" db="UniProtKB">
        <authorList>
            <consortium name="Ensembl"/>
        </authorList>
    </citation>
    <scope>IDENTIFICATION</scope>
</reference>
<keyword evidence="3" id="KW-1185">Reference proteome</keyword>
<evidence type="ECO:0000313" key="2">
    <source>
        <dbReference type="Ensembl" id="ENSP00000436415.2"/>
    </source>
</evidence>
<gene>
    <name evidence="2" type="primary">APOBEC1</name>
</gene>
<dbReference type="ExpressionAtlas" id="A0A0B4J232">
    <property type="expression patterns" value="baseline and differential"/>
</dbReference>
<reference evidence="2 3" key="2">
    <citation type="journal article" date="2004" name="Nature">
        <title>Finishing the euchromatic sequence of the human genome.</title>
        <authorList>
            <consortium name="International Human Genome Sequencing Consortium"/>
        </authorList>
    </citation>
    <scope>NUCLEOTIDE SEQUENCE [LARGE SCALE GENOMIC DNA]</scope>
</reference>
<dbReference type="OpenTargets" id="ENSG00000111701"/>
<accession>A0A0B4J232</accession>
<reference evidence="2" key="5">
    <citation type="submission" date="2025-09" db="UniProtKB">
        <authorList>
            <consortium name="Ensembl"/>
        </authorList>
    </citation>
    <scope>IDENTIFICATION</scope>
</reference>
<dbReference type="Bgee" id="ENSG00000111701">
    <property type="expression patterns" value="Expressed in jejunal mucosa and 24 other cell types or tissues"/>
</dbReference>
<name>A0A0B4J232_HUMAN</name>
<dbReference type="GeneTree" id="ENSGT00940000161190"/>
<feature type="region of interest" description="Disordered" evidence="1">
    <location>
        <begin position="1"/>
        <end position="36"/>
    </location>
</feature>
<proteinExistence type="predicted"/>
<dbReference type="OrthoDB" id="5956704at2759"/>
<feature type="compositionally biased region" description="Polar residues" evidence="1">
    <location>
        <begin position="10"/>
        <end position="20"/>
    </location>
</feature>
<dbReference type="VEuPathDB" id="HostDB:ENSG00000111701"/>
<evidence type="ECO:0000313" key="3">
    <source>
        <dbReference type="Proteomes" id="UP000005640"/>
    </source>
</evidence>
<protein>
    <submittedName>
        <fullName evidence="2">Apolipoprotein B mRNA editing enzyme catalytic subunit 1</fullName>
    </submittedName>
</protein>
<dbReference type="EMBL" id="AC006927">
    <property type="status" value="NOT_ANNOTATED_CDS"/>
    <property type="molecule type" value="Genomic_DNA"/>
</dbReference>
<evidence type="ECO:0000256" key="1">
    <source>
        <dbReference type="SAM" id="MobiDB-lite"/>
    </source>
</evidence>
<dbReference type="HOGENOM" id="CLU_3359412_0_0_1"/>
<dbReference type="Proteomes" id="UP000005640">
    <property type="component" value="Chromosome 12"/>
</dbReference>
<dbReference type="HGNC" id="HGNC:604">
    <property type="gene designation" value="APOBEC1"/>
</dbReference>